<reference evidence="8 9" key="1">
    <citation type="submission" date="2021-09" db="EMBL/GenBank/DDBJ databases">
        <title>Genomic insights and catalytic innovation underlie evolution of tropane alkaloids biosynthesis.</title>
        <authorList>
            <person name="Wang Y.-J."/>
            <person name="Tian T."/>
            <person name="Huang J.-P."/>
            <person name="Huang S.-X."/>
        </authorList>
    </citation>
    <scope>NUCLEOTIDE SEQUENCE [LARGE SCALE GENOMIC DNA]</scope>
    <source>
        <strain evidence="8">KIB-2018</strain>
        <tissue evidence="8">Leaf</tissue>
    </source>
</reference>
<dbReference type="GO" id="GO:0016192">
    <property type="term" value="P:vesicle-mediated transport"/>
    <property type="evidence" value="ECO:0007669"/>
    <property type="project" value="TreeGrafter"/>
</dbReference>
<dbReference type="GO" id="GO:0005794">
    <property type="term" value="C:Golgi apparatus"/>
    <property type="evidence" value="ECO:0007669"/>
    <property type="project" value="TreeGrafter"/>
</dbReference>
<dbReference type="PANTHER" id="PTHR19317:SF81">
    <property type="entry name" value="PRA1 FAMILY PROTEIN D"/>
    <property type="match status" value="1"/>
</dbReference>
<keyword evidence="9" id="KW-1185">Reference proteome</keyword>
<evidence type="ECO:0000313" key="9">
    <source>
        <dbReference type="Proteomes" id="UP001159364"/>
    </source>
</evidence>
<gene>
    <name evidence="8" type="ORF">K2173_006471</name>
</gene>
<dbReference type="AlphaFoldDB" id="A0AAV8TEH8"/>
<dbReference type="PANTHER" id="PTHR19317">
    <property type="entry name" value="PRENYLATED RAB ACCEPTOR 1-RELATED"/>
    <property type="match status" value="1"/>
</dbReference>
<comment type="subcellular location">
    <subcellularLocation>
        <location evidence="2">Endomembrane system</location>
        <topology evidence="2">Multi-pass membrane protein</topology>
    </subcellularLocation>
    <subcellularLocation>
        <location evidence="7">Membrane</location>
        <topology evidence="7">Multi-pass membrane protein</topology>
    </subcellularLocation>
</comment>
<keyword evidence="5 7" id="KW-1133">Transmembrane helix</keyword>
<proteinExistence type="inferred from homology"/>
<evidence type="ECO:0000256" key="5">
    <source>
        <dbReference type="ARBA" id="ARBA00022989"/>
    </source>
</evidence>
<feature type="transmembrane region" description="Helical" evidence="7">
    <location>
        <begin position="102"/>
        <end position="122"/>
    </location>
</feature>
<name>A0AAV8TEH8_9ROSI</name>
<dbReference type="Proteomes" id="UP001159364">
    <property type="component" value="Linkage Group LG05"/>
</dbReference>
<evidence type="ECO:0000256" key="2">
    <source>
        <dbReference type="ARBA" id="ARBA00004127"/>
    </source>
</evidence>
<evidence type="ECO:0000256" key="6">
    <source>
        <dbReference type="ARBA" id="ARBA00023136"/>
    </source>
</evidence>
<dbReference type="GO" id="GO:0005783">
    <property type="term" value="C:endoplasmic reticulum"/>
    <property type="evidence" value="ECO:0007669"/>
    <property type="project" value="TreeGrafter"/>
</dbReference>
<evidence type="ECO:0000313" key="8">
    <source>
        <dbReference type="EMBL" id="KAJ8764599.1"/>
    </source>
</evidence>
<evidence type="ECO:0000256" key="3">
    <source>
        <dbReference type="ARBA" id="ARBA00006483"/>
    </source>
</evidence>
<keyword evidence="4 7" id="KW-0812">Transmembrane</keyword>
<dbReference type="InterPro" id="IPR004895">
    <property type="entry name" value="Prenylated_rab_accept_PRA1"/>
</dbReference>
<feature type="transmembrane region" description="Helical" evidence="7">
    <location>
        <begin position="57"/>
        <end position="90"/>
    </location>
</feature>
<evidence type="ECO:0000256" key="1">
    <source>
        <dbReference type="ARBA" id="ARBA00002501"/>
    </source>
</evidence>
<dbReference type="EMBL" id="JAIWQS010000005">
    <property type="protein sequence ID" value="KAJ8764599.1"/>
    <property type="molecule type" value="Genomic_DNA"/>
</dbReference>
<accession>A0AAV8TEH8</accession>
<protein>
    <recommendedName>
        <fullName evidence="7">PRA1 family protein</fullName>
    </recommendedName>
</protein>
<sequence>MSTPSHFLSSIKQTLTADLRPWSVFLDLASFSLPSSISDATTRITQNLSYFTFNYSIVFLLLLVLGLIYHPLALVAFLFIIVAWVSLYISRDDPLVLFGREVSDLVVLAGLFVATLVVLFWSGVWANFFMAVASCLVLVVIHAALRSTDDLVGDRYDPAPYSNLPDEENPLNSL</sequence>
<dbReference type="Pfam" id="PF03208">
    <property type="entry name" value="PRA1"/>
    <property type="match status" value="1"/>
</dbReference>
<comment type="caution">
    <text evidence="8">The sequence shown here is derived from an EMBL/GenBank/DDBJ whole genome shotgun (WGS) entry which is preliminary data.</text>
</comment>
<evidence type="ECO:0000256" key="7">
    <source>
        <dbReference type="RuleBase" id="RU363107"/>
    </source>
</evidence>
<evidence type="ECO:0000256" key="4">
    <source>
        <dbReference type="ARBA" id="ARBA00022692"/>
    </source>
</evidence>
<organism evidence="8 9">
    <name type="scientific">Erythroxylum novogranatense</name>
    <dbReference type="NCBI Taxonomy" id="1862640"/>
    <lineage>
        <taxon>Eukaryota</taxon>
        <taxon>Viridiplantae</taxon>
        <taxon>Streptophyta</taxon>
        <taxon>Embryophyta</taxon>
        <taxon>Tracheophyta</taxon>
        <taxon>Spermatophyta</taxon>
        <taxon>Magnoliopsida</taxon>
        <taxon>eudicotyledons</taxon>
        <taxon>Gunneridae</taxon>
        <taxon>Pentapetalae</taxon>
        <taxon>rosids</taxon>
        <taxon>fabids</taxon>
        <taxon>Malpighiales</taxon>
        <taxon>Erythroxylaceae</taxon>
        <taxon>Erythroxylum</taxon>
    </lineage>
</organism>
<comment type="similarity">
    <text evidence="3 7">Belongs to the PRA1 family.</text>
</comment>
<keyword evidence="6 7" id="KW-0472">Membrane</keyword>
<comment type="function">
    <text evidence="1 7">May be involved in both secretory and endocytic intracellular trafficking in the endosomal/prevacuolar compartments.</text>
</comment>
<feature type="transmembrane region" description="Helical" evidence="7">
    <location>
        <begin position="128"/>
        <end position="145"/>
    </location>
</feature>
<keyword evidence="7" id="KW-0813">Transport</keyword>
<dbReference type="GO" id="GO:0016020">
    <property type="term" value="C:membrane"/>
    <property type="evidence" value="ECO:0007669"/>
    <property type="project" value="UniProtKB-SubCell"/>
</dbReference>